<name>A0A1I3QSG1_9RHOB</name>
<evidence type="ECO:0000313" key="3">
    <source>
        <dbReference type="Proteomes" id="UP000183299"/>
    </source>
</evidence>
<reference evidence="2 3" key="1">
    <citation type="submission" date="2016-10" db="EMBL/GenBank/DDBJ databases">
        <authorList>
            <person name="de Groot N.N."/>
        </authorList>
    </citation>
    <scope>NUCLEOTIDE SEQUENCE [LARGE SCALE GENOMIC DNA]</scope>
    <source>
        <strain evidence="2 3">CGMCC 1.8891</strain>
    </source>
</reference>
<accession>A0A1I3QSG1</accession>
<dbReference type="EMBL" id="FORY01000004">
    <property type="protein sequence ID" value="SFJ36047.1"/>
    <property type="molecule type" value="Genomic_DNA"/>
</dbReference>
<dbReference type="SUPFAM" id="SSF51294">
    <property type="entry name" value="Hedgehog/intein (Hint) domain"/>
    <property type="match status" value="1"/>
</dbReference>
<organism evidence="2 3">
    <name type="scientific">Celeribacter halophilus</name>
    <dbReference type="NCBI Taxonomy" id="576117"/>
    <lineage>
        <taxon>Bacteria</taxon>
        <taxon>Pseudomonadati</taxon>
        <taxon>Pseudomonadota</taxon>
        <taxon>Alphaproteobacteria</taxon>
        <taxon>Rhodobacterales</taxon>
        <taxon>Roseobacteraceae</taxon>
        <taxon>Celeribacter</taxon>
    </lineage>
</organism>
<evidence type="ECO:0000313" key="2">
    <source>
        <dbReference type="EMBL" id="SFJ36047.1"/>
    </source>
</evidence>
<protein>
    <submittedName>
        <fullName evidence="2">Hint domain-containing protein</fullName>
    </submittedName>
</protein>
<dbReference type="AlphaFoldDB" id="A0A1I3QSG1"/>
<feature type="domain" description="Hedgehog/Intein (Hint)" evidence="1">
    <location>
        <begin position="196"/>
        <end position="342"/>
    </location>
</feature>
<dbReference type="RefSeq" id="WP_074914002.1">
    <property type="nucleotide sequence ID" value="NZ_FORY01000004.1"/>
</dbReference>
<dbReference type="STRING" id="576117.SAMN04488138_10455"/>
<keyword evidence="3" id="KW-1185">Reference proteome</keyword>
<dbReference type="Gene3D" id="2.170.16.10">
    <property type="entry name" value="Hedgehog/Intein (Hint) domain"/>
    <property type="match status" value="1"/>
</dbReference>
<gene>
    <name evidence="2" type="ORF">SAMN04488138_10455</name>
</gene>
<dbReference type="Pfam" id="PF13403">
    <property type="entry name" value="Hint_2"/>
    <property type="match status" value="1"/>
</dbReference>
<dbReference type="GeneID" id="98664619"/>
<dbReference type="InterPro" id="IPR028992">
    <property type="entry name" value="Hedgehog/Intein_dom"/>
</dbReference>
<dbReference type="Proteomes" id="UP000183299">
    <property type="component" value="Unassembled WGS sequence"/>
</dbReference>
<proteinExistence type="predicted"/>
<evidence type="ECO:0000259" key="1">
    <source>
        <dbReference type="Pfam" id="PF13403"/>
    </source>
</evidence>
<sequence length="410" mass="44244">MPYSTQLPNGLITLDVDGLPVVDTNFISILNNLGDSTEFTDYNVPEEQGPTELSYGDDFNIVNDDGAGTSTSVDSGTYLGSFTLSTATVSANLLGLAGVTVSLNPIEGELYQDEDGNFFMITDEPLDEDHLGITIEVDTFLGGVTSVELNLSDTLDDVPVVGNAVAPLVQSLLDTAVVTFEVDTTGTLTFNDTDLVCFTSGTLIKTAHGEVPVEALQLGDQVLTLNLGYQEIRWIGARTLSSTQLKAHPKFLPIRIAADALGVNQPEHDLLVSPQHRILIHSIIAERMFGQSEVLVAAKQLLEVDGIEIADDVTEVTYWHFMFDAHQIVFANGAATESLYTGSEALKAVGREARQEILDIFPELGKEGLHAFKPARFLVSGRRGRRLAKRTALNNKMLVAGQDPAVSAQH</sequence>
<dbReference type="InterPro" id="IPR036844">
    <property type="entry name" value="Hint_dom_sf"/>
</dbReference>